<proteinExistence type="inferred from homology"/>
<evidence type="ECO:0000313" key="7">
    <source>
        <dbReference type="Proteomes" id="UP000269154"/>
    </source>
</evidence>
<gene>
    <name evidence="6" type="ORF">D5R40_11690</name>
</gene>
<name>A0A3N6RIQ7_9CYAN</name>
<dbReference type="PANTHER" id="PTHR23407:SF1">
    <property type="entry name" value="5-FORMYLTETRAHYDROFOLATE CYCLO-LIGASE"/>
    <property type="match status" value="1"/>
</dbReference>
<dbReference type="GO" id="GO:0046872">
    <property type="term" value="F:metal ion binding"/>
    <property type="evidence" value="ECO:0007669"/>
    <property type="project" value="UniProtKB-KW"/>
</dbReference>
<dbReference type="EMBL" id="RCBY01000053">
    <property type="protein sequence ID" value="RQH44325.1"/>
    <property type="molecule type" value="Genomic_DNA"/>
</dbReference>
<organism evidence="6 7">
    <name type="scientific">Okeania hirsuta</name>
    <dbReference type="NCBI Taxonomy" id="1458930"/>
    <lineage>
        <taxon>Bacteria</taxon>
        <taxon>Bacillati</taxon>
        <taxon>Cyanobacteriota</taxon>
        <taxon>Cyanophyceae</taxon>
        <taxon>Oscillatoriophycideae</taxon>
        <taxon>Oscillatoriales</taxon>
        <taxon>Microcoleaceae</taxon>
        <taxon>Okeania</taxon>
    </lineage>
</organism>
<comment type="catalytic activity">
    <reaction evidence="5">
        <text>(6S)-5-formyl-5,6,7,8-tetrahydrofolate + ATP = (6R)-5,10-methenyltetrahydrofolate + ADP + phosphate</text>
        <dbReference type="Rhea" id="RHEA:10488"/>
        <dbReference type="ChEBI" id="CHEBI:30616"/>
        <dbReference type="ChEBI" id="CHEBI:43474"/>
        <dbReference type="ChEBI" id="CHEBI:57455"/>
        <dbReference type="ChEBI" id="CHEBI:57457"/>
        <dbReference type="ChEBI" id="CHEBI:456216"/>
        <dbReference type="EC" id="6.3.3.2"/>
    </reaction>
</comment>
<protein>
    <recommendedName>
        <fullName evidence="5">5-formyltetrahydrofolate cyclo-ligase</fullName>
        <ecNumber evidence="5">6.3.3.2</ecNumber>
    </recommendedName>
</protein>
<evidence type="ECO:0000256" key="2">
    <source>
        <dbReference type="ARBA" id="ARBA00022741"/>
    </source>
</evidence>
<dbReference type="Pfam" id="PF01812">
    <property type="entry name" value="5-FTHF_cyc-lig"/>
    <property type="match status" value="1"/>
</dbReference>
<keyword evidence="3 4" id="KW-0067">ATP-binding</keyword>
<dbReference type="EC" id="6.3.3.2" evidence="5"/>
<dbReference type="PANTHER" id="PTHR23407">
    <property type="entry name" value="ATPASE INHIBITOR/5-FORMYLTETRAHYDROFOLATE CYCLO-LIGASE"/>
    <property type="match status" value="1"/>
</dbReference>
<keyword evidence="5" id="KW-0479">Metal-binding</keyword>
<keyword evidence="6" id="KW-0436">Ligase</keyword>
<evidence type="ECO:0000256" key="1">
    <source>
        <dbReference type="ARBA" id="ARBA00010638"/>
    </source>
</evidence>
<dbReference type="Gene3D" id="3.40.50.10420">
    <property type="entry name" value="NagB/RpiA/CoA transferase-like"/>
    <property type="match status" value="1"/>
</dbReference>
<dbReference type="OrthoDB" id="9801938at2"/>
<evidence type="ECO:0000313" key="6">
    <source>
        <dbReference type="EMBL" id="RQH44325.1"/>
    </source>
</evidence>
<comment type="caution">
    <text evidence="6">The sequence shown here is derived from an EMBL/GenBank/DDBJ whole genome shotgun (WGS) entry which is preliminary data.</text>
</comment>
<dbReference type="PIRSF" id="PIRSF006806">
    <property type="entry name" value="FTHF_cligase"/>
    <property type="match status" value="1"/>
</dbReference>
<keyword evidence="2 4" id="KW-0547">Nucleotide-binding</keyword>
<feature type="binding site" evidence="4">
    <location>
        <begin position="134"/>
        <end position="142"/>
    </location>
    <ligand>
        <name>ATP</name>
        <dbReference type="ChEBI" id="CHEBI:30616"/>
    </ligand>
</feature>
<evidence type="ECO:0000256" key="3">
    <source>
        <dbReference type="ARBA" id="ARBA00022840"/>
    </source>
</evidence>
<dbReference type="GO" id="GO:0009396">
    <property type="term" value="P:folic acid-containing compound biosynthetic process"/>
    <property type="evidence" value="ECO:0007669"/>
    <property type="project" value="TreeGrafter"/>
</dbReference>
<dbReference type="GO" id="GO:0005524">
    <property type="term" value="F:ATP binding"/>
    <property type="evidence" value="ECO:0007669"/>
    <property type="project" value="UniProtKB-KW"/>
</dbReference>
<dbReference type="AlphaFoldDB" id="A0A3N6RIQ7"/>
<feature type="binding site" evidence="4">
    <location>
        <begin position="3"/>
        <end position="7"/>
    </location>
    <ligand>
        <name>ATP</name>
        <dbReference type="ChEBI" id="CHEBI:30616"/>
    </ligand>
</feature>
<dbReference type="InterPro" id="IPR002698">
    <property type="entry name" value="FTHF_cligase"/>
</dbReference>
<accession>A0A3N6RIQ7</accession>
<dbReference type="NCBIfam" id="TIGR02727">
    <property type="entry name" value="MTHFS_bact"/>
    <property type="match status" value="1"/>
</dbReference>
<feature type="binding site" evidence="4">
    <location>
        <position position="54"/>
    </location>
    <ligand>
        <name>substrate</name>
    </ligand>
</feature>
<reference evidence="6 7" key="1">
    <citation type="journal article" date="2018" name="ACS Chem. Biol.">
        <title>Ketoreductase domain dysfunction expands chemodiversity: malyngamide biosynthesis in the cyanobacterium Okeania hirsuta.</title>
        <authorList>
            <person name="Moss N.A."/>
            <person name="Leao T."/>
            <person name="Rankin M."/>
            <person name="McCullough T.M."/>
            <person name="Qu P."/>
            <person name="Korobeynikov A."/>
            <person name="Smith J.L."/>
            <person name="Gerwick L."/>
            <person name="Gerwick W.H."/>
        </authorList>
    </citation>
    <scope>NUCLEOTIDE SEQUENCE [LARGE SCALE GENOMIC DNA]</scope>
    <source>
        <strain evidence="6 7">PAB10Feb10-1</strain>
    </source>
</reference>
<evidence type="ECO:0000256" key="4">
    <source>
        <dbReference type="PIRSR" id="PIRSR006806-1"/>
    </source>
</evidence>
<comment type="similarity">
    <text evidence="1 5">Belongs to the 5-formyltetrahydrofolate cyclo-ligase family.</text>
</comment>
<dbReference type="GO" id="GO:0035999">
    <property type="term" value="P:tetrahydrofolate interconversion"/>
    <property type="evidence" value="ECO:0007669"/>
    <property type="project" value="TreeGrafter"/>
</dbReference>
<keyword evidence="5" id="KW-0460">Magnesium</keyword>
<dbReference type="RefSeq" id="WP_124147338.1">
    <property type="nucleotide sequence ID" value="NZ_CAWOKI010000256.1"/>
</dbReference>
<dbReference type="SUPFAM" id="SSF100950">
    <property type="entry name" value="NagB/RpiA/CoA transferase-like"/>
    <property type="match status" value="1"/>
</dbReference>
<evidence type="ECO:0000256" key="5">
    <source>
        <dbReference type="RuleBase" id="RU361279"/>
    </source>
</evidence>
<comment type="cofactor">
    <cofactor evidence="5">
        <name>Mg(2+)</name>
        <dbReference type="ChEBI" id="CHEBI:18420"/>
    </cofactor>
</comment>
<dbReference type="InterPro" id="IPR024185">
    <property type="entry name" value="FTHF_cligase-like_sf"/>
</dbReference>
<dbReference type="Proteomes" id="UP000269154">
    <property type="component" value="Unassembled WGS sequence"/>
</dbReference>
<dbReference type="GO" id="GO:0030272">
    <property type="term" value="F:5-formyltetrahydrofolate cyclo-ligase activity"/>
    <property type="evidence" value="ECO:0007669"/>
    <property type="project" value="UniProtKB-EC"/>
</dbReference>
<dbReference type="InterPro" id="IPR037171">
    <property type="entry name" value="NagB/RpiA_transferase-like"/>
</dbReference>
<sequence length="188" mass="21755">MLKKELRSSLLKKRQSMSETEWREKSDRLCHHLQNYSLFQKAQTVLAYFSFRQEVDLSLLFTNNRENSTVSNKNWGFPRCVKKTLSWHIWQPESYLQKGIYGILEPESNAPLLHSSEVDLILIPAVACDLNGYRLGYGGGFYDRMLSSEEWASKPTIGIVFEFAYLQQLPIDPWDRPLSAVCTENGVK</sequence>
<keyword evidence="7" id="KW-1185">Reference proteome</keyword>